<organism evidence="1 2">
    <name type="scientific">Coleofasciculus chthonoplastes PCC 7420</name>
    <dbReference type="NCBI Taxonomy" id="118168"/>
    <lineage>
        <taxon>Bacteria</taxon>
        <taxon>Bacillati</taxon>
        <taxon>Cyanobacteriota</taxon>
        <taxon>Cyanophyceae</taxon>
        <taxon>Coleofasciculales</taxon>
        <taxon>Coleofasciculaceae</taxon>
        <taxon>Coleofasciculus</taxon>
    </lineage>
</organism>
<dbReference type="STRING" id="118168.MC7420_4236"/>
<dbReference type="eggNOG" id="COG0739">
    <property type="taxonomic scope" value="Bacteria"/>
</dbReference>
<evidence type="ECO:0000313" key="1">
    <source>
        <dbReference type="EMBL" id="EDX74251.1"/>
    </source>
</evidence>
<keyword evidence="2" id="KW-1185">Reference proteome</keyword>
<dbReference type="HOGENOM" id="CLU_021903_0_0_3"/>
<accession>B4VV14</accession>
<protein>
    <submittedName>
        <fullName evidence="1">Uncharacterized protein</fullName>
    </submittedName>
</protein>
<dbReference type="EMBL" id="DS989854">
    <property type="protein sequence ID" value="EDX74251.1"/>
    <property type="molecule type" value="Genomic_DNA"/>
</dbReference>
<gene>
    <name evidence="1" type="ORF">MC7420_4236</name>
</gene>
<proteinExistence type="predicted"/>
<sequence>MRMRSRNLWVWLYFFVTGMALSLVLSGLLIVAQSSPTMAVSSSVPTVEFGGSRVPSWQSISFDRLPPIASSGSYYASSDIISQLGYDPSRSWTKGQKPEEYLALGDFQDSFSLENFDLDIISQIVGLDLDSVSLASLGLMPFQTLQSLVDGIESLAEFPIREVLPVQDLIEQAVGRVNVHQTIGEFLERAPHLGELAFADLPLDGYALRDIPNLDITPIERFKDWQRTLIGDIPGLSQVPFSDFPNPPAAVGNGVGIVDVVFGAAEQQRQRTISGSTIEGFEVSCEAGCAHVELSGTESILGRQWISGKYQETRGGFGVLAAVNGGKEPVGRHLFGDAFKVVLWDMDETTGTATSAMFFRMCQRGIPDLGCTPYFIGPLHFMTYQEMDSIFLGQLEAGDPSVVSTPTQVAISEMQAISSSEFQPNSKPSTSASAKRRIGKSFVASESLSSFLPPTLSCSNRYQGVVLDAFAVSLSQIEGDYDTVGVFTCDSQGYCGRGLGAMQFMSYRDDVRSKILAKSGGKQFLARLDQGESVSREQLLYYFSPVDQQDLFEADARHLIDVASQEIDPKTGDYFTDNRLLERIAQMHFGGVAVPIDSPATDIHQEYSVQSYGSEVASNYQRVVASMGCP</sequence>
<dbReference type="eggNOG" id="COG4886">
    <property type="taxonomic scope" value="Bacteria"/>
</dbReference>
<dbReference type="Proteomes" id="UP000003835">
    <property type="component" value="Unassembled WGS sequence"/>
</dbReference>
<dbReference type="AlphaFoldDB" id="B4VV14"/>
<name>B4VV14_9CYAN</name>
<reference evidence="1 2" key="1">
    <citation type="submission" date="2008-07" db="EMBL/GenBank/DDBJ databases">
        <authorList>
            <person name="Tandeau de Marsac N."/>
            <person name="Ferriera S."/>
            <person name="Johnson J."/>
            <person name="Kravitz S."/>
            <person name="Beeson K."/>
            <person name="Sutton G."/>
            <person name="Rogers Y.-H."/>
            <person name="Friedman R."/>
            <person name="Frazier M."/>
            <person name="Venter J.C."/>
        </authorList>
    </citation>
    <scope>NUCLEOTIDE SEQUENCE [LARGE SCALE GENOMIC DNA]</scope>
    <source>
        <strain evidence="1 2">PCC 7420</strain>
    </source>
</reference>
<evidence type="ECO:0000313" key="2">
    <source>
        <dbReference type="Proteomes" id="UP000003835"/>
    </source>
</evidence>